<keyword evidence="2" id="KW-0328">Glycosyltransferase</keyword>
<accession>A0A382B9E9</accession>
<dbReference type="InterPro" id="IPR001173">
    <property type="entry name" value="Glyco_trans_2-like"/>
</dbReference>
<name>A0A382B9E9_9ZZZZ</name>
<feature type="non-terminal residue" evidence="5">
    <location>
        <position position="176"/>
    </location>
</feature>
<evidence type="ECO:0000256" key="2">
    <source>
        <dbReference type="ARBA" id="ARBA00022676"/>
    </source>
</evidence>
<proteinExistence type="inferred from homology"/>
<dbReference type="InterPro" id="IPR029044">
    <property type="entry name" value="Nucleotide-diphossugar_trans"/>
</dbReference>
<comment type="similarity">
    <text evidence="1">Belongs to the glycosyltransferase 2 family.</text>
</comment>
<reference evidence="5" key="1">
    <citation type="submission" date="2018-05" db="EMBL/GenBank/DDBJ databases">
        <authorList>
            <person name="Lanie J.A."/>
            <person name="Ng W.-L."/>
            <person name="Kazmierczak K.M."/>
            <person name="Andrzejewski T.M."/>
            <person name="Davidsen T.M."/>
            <person name="Wayne K.J."/>
            <person name="Tettelin H."/>
            <person name="Glass J.I."/>
            <person name="Rusch D."/>
            <person name="Podicherti R."/>
            <person name="Tsui H.-C.T."/>
            <person name="Winkler M.E."/>
        </authorList>
    </citation>
    <scope>NUCLEOTIDE SEQUENCE</scope>
</reference>
<protein>
    <recommendedName>
        <fullName evidence="4">Glycosyltransferase 2-like domain-containing protein</fullName>
    </recommendedName>
</protein>
<dbReference type="SUPFAM" id="SSF53448">
    <property type="entry name" value="Nucleotide-diphospho-sugar transferases"/>
    <property type="match status" value="1"/>
</dbReference>
<dbReference type="PANTHER" id="PTHR43179:SF12">
    <property type="entry name" value="GALACTOFURANOSYLTRANSFERASE GLFT2"/>
    <property type="match status" value="1"/>
</dbReference>
<dbReference type="EMBL" id="UINC01028799">
    <property type="protein sequence ID" value="SVB10430.1"/>
    <property type="molecule type" value="Genomic_DNA"/>
</dbReference>
<dbReference type="Gene3D" id="3.90.550.10">
    <property type="entry name" value="Spore Coat Polysaccharide Biosynthesis Protein SpsA, Chain A"/>
    <property type="match status" value="1"/>
</dbReference>
<dbReference type="PANTHER" id="PTHR43179">
    <property type="entry name" value="RHAMNOSYLTRANSFERASE WBBL"/>
    <property type="match status" value="1"/>
</dbReference>
<dbReference type="GO" id="GO:0016757">
    <property type="term" value="F:glycosyltransferase activity"/>
    <property type="evidence" value="ECO:0007669"/>
    <property type="project" value="UniProtKB-KW"/>
</dbReference>
<gene>
    <name evidence="5" type="ORF">METZ01_LOCUS163284</name>
</gene>
<evidence type="ECO:0000256" key="3">
    <source>
        <dbReference type="ARBA" id="ARBA00022679"/>
    </source>
</evidence>
<evidence type="ECO:0000259" key="4">
    <source>
        <dbReference type="Pfam" id="PF00535"/>
    </source>
</evidence>
<feature type="domain" description="Glycosyltransferase 2-like" evidence="4">
    <location>
        <begin position="10"/>
        <end position="165"/>
    </location>
</feature>
<dbReference type="Pfam" id="PF00535">
    <property type="entry name" value="Glycos_transf_2"/>
    <property type="match status" value="1"/>
</dbReference>
<dbReference type="AlphaFoldDB" id="A0A382B9E9"/>
<keyword evidence="3" id="KW-0808">Transferase</keyword>
<organism evidence="5">
    <name type="scientific">marine metagenome</name>
    <dbReference type="NCBI Taxonomy" id="408172"/>
    <lineage>
        <taxon>unclassified sequences</taxon>
        <taxon>metagenomes</taxon>
        <taxon>ecological metagenomes</taxon>
    </lineage>
</organism>
<evidence type="ECO:0000256" key="1">
    <source>
        <dbReference type="ARBA" id="ARBA00006739"/>
    </source>
</evidence>
<sequence length="176" mass="19731">MDKISQPLVTIIILNYNAGQLLFDCCESILKTDYSNFEIIVVDNASMDGSHKKCKKKFEKIRLIENKENLGYCEGNNVGIQNAKGDFIVILNPDTTVEPNWLSELLSVYNKYGEALYQPKHLSLNDKSVFMSAGNMMNVFGFGYAREKGKKDINQYNTVEQIGYASGTCLFAPSSV</sequence>
<evidence type="ECO:0000313" key="5">
    <source>
        <dbReference type="EMBL" id="SVB10430.1"/>
    </source>
</evidence>